<feature type="non-terminal residue" evidence="1">
    <location>
        <position position="1"/>
    </location>
</feature>
<gene>
    <name evidence="1" type="primary">Prc1</name>
    <name evidence="1" type="ORF">BARMAR_R13425</name>
</gene>
<sequence>ALSEVLAAEAVSCLNRAMAALRDIWEEIGIPEEQRLERTEVVKKHIKDLLDMMVAEEESLKERLLKNIALCRKELNVLCRELHLDPVEAEEDGTILQMEKSLRTHVEVLLKQKRDRKQELKTLQEQDRDLCDILCTSPFGIDSNAVPSLEELDRYRRHLASLAAEKASGEGQEEFLSSKRQIILLMEELDHTPDTSFERDVVCEDEEAFCLSTENIAALQSLLQQLEARRVLNEAVCTELRSRILALWERLQVPAEEREASAVH</sequence>
<organism evidence="1 2">
    <name type="scientific">Baryphthengus martii</name>
    <name type="common">Rufous motmot</name>
    <dbReference type="NCBI Taxonomy" id="176943"/>
    <lineage>
        <taxon>Eukaryota</taxon>
        <taxon>Metazoa</taxon>
        <taxon>Chordata</taxon>
        <taxon>Craniata</taxon>
        <taxon>Vertebrata</taxon>
        <taxon>Euteleostomi</taxon>
        <taxon>Archelosauria</taxon>
        <taxon>Archosauria</taxon>
        <taxon>Dinosauria</taxon>
        <taxon>Saurischia</taxon>
        <taxon>Theropoda</taxon>
        <taxon>Coelurosauria</taxon>
        <taxon>Aves</taxon>
        <taxon>Neognathae</taxon>
        <taxon>Neoaves</taxon>
        <taxon>Telluraves</taxon>
        <taxon>Coraciimorphae</taxon>
        <taxon>Coraciiformes</taxon>
        <taxon>Momotidae</taxon>
        <taxon>Baryphthengus</taxon>
    </lineage>
</organism>
<dbReference type="Pfam" id="PF03999">
    <property type="entry name" value="MAP65_ASE1"/>
    <property type="match status" value="1"/>
</dbReference>
<dbReference type="GO" id="GO:0005737">
    <property type="term" value="C:cytoplasm"/>
    <property type="evidence" value="ECO:0007669"/>
    <property type="project" value="TreeGrafter"/>
</dbReference>
<dbReference type="Proteomes" id="UP000578343">
    <property type="component" value="Unassembled WGS sequence"/>
</dbReference>
<dbReference type="PANTHER" id="PTHR19321:SF1">
    <property type="entry name" value="PROTEIN REGULATOR OF CYTOKINESIS 1"/>
    <property type="match status" value="1"/>
</dbReference>
<dbReference type="GO" id="GO:0051256">
    <property type="term" value="P:mitotic spindle midzone assembly"/>
    <property type="evidence" value="ECO:0007669"/>
    <property type="project" value="TreeGrafter"/>
</dbReference>
<feature type="non-terminal residue" evidence="1">
    <location>
        <position position="264"/>
    </location>
</feature>
<protein>
    <submittedName>
        <fullName evidence="1">PRC1 regulator</fullName>
    </submittedName>
</protein>
<comment type="caution">
    <text evidence="1">The sequence shown here is derived from an EMBL/GenBank/DDBJ whole genome shotgun (WGS) entry which is preliminary data.</text>
</comment>
<evidence type="ECO:0000313" key="2">
    <source>
        <dbReference type="Proteomes" id="UP000578343"/>
    </source>
</evidence>
<dbReference type="GO" id="GO:1990023">
    <property type="term" value="C:mitotic spindle midzone"/>
    <property type="evidence" value="ECO:0007669"/>
    <property type="project" value="TreeGrafter"/>
</dbReference>
<proteinExistence type="predicted"/>
<dbReference type="InterPro" id="IPR007145">
    <property type="entry name" value="MAP65_Ase1_PRC1"/>
</dbReference>
<dbReference type="GO" id="GO:0008017">
    <property type="term" value="F:microtubule binding"/>
    <property type="evidence" value="ECO:0007669"/>
    <property type="project" value="InterPro"/>
</dbReference>
<accession>A0A7K9EET3</accession>
<reference evidence="1 2" key="1">
    <citation type="submission" date="2019-09" db="EMBL/GenBank/DDBJ databases">
        <title>Bird 10,000 Genomes (B10K) Project - Family phase.</title>
        <authorList>
            <person name="Zhang G."/>
        </authorList>
    </citation>
    <scope>NUCLEOTIDE SEQUENCE [LARGE SCALE GENOMIC DNA]</scope>
    <source>
        <strain evidence="1">B10K-DU-001-21</strain>
        <tissue evidence="1">Muscle</tissue>
    </source>
</reference>
<keyword evidence="2" id="KW-1185">Reference proteome</keyword>
<dbReference type="EMBL" id="VWZK01012756">
    <property type="protein sequence ID" value="NXG75256.1"/>
    <property type="molecule type" value="Genomic_DNA"/>
</dbReference>
<dbReference type="AlphaFoldDB" id="A0A7K9EET3"/>
<dbReference type="PANTHER" id="PTHR19321">
    <property type="entry name" value="PROTEIN REGULATOR OF CYTOKINESIS 1 PRC1-RELATED"/>
    <property type="match status" value="1"/>
</dbReference>
<evidence type="ECO:0000313" key="1">
    <source>
        <dbReference type="EMBL" id="NXG75256.1"/>
    </source>
</evidence>
<dbReference type="OrthoDB" id="642895at2759"/>
<name>A0A7K9EET3_BARMA</name>